<dbReference type="Gene3D" id="3.40.190.10">
    <property type="entry name" value="Periplasmic binding protein-like II"/>
    <property type="match status" value="2"/>
</dbReference>
<dbReference type="InterPro" id="IPR006059">
    <property type="entry name" value="SBP"/>
</dbReference>
<sequence>MQRNPAPPRRPASGTVRRTVLGAAAAGLFGGALTGCSGRADGAERALRVAYPFWGEDDIVHRQMRACADAFAAARTGRPVELIPIPDQQGNFATKIELMQRSATSAPDVVFQDTVMTNADVQAGYLRPLDAWLRAWPDWRHFNATAREATRADDGRTYGVLTGTDVRAILYDRRVFAAAGLPSVWRPRDWNDLLGAARIIRRRVRGAVPLNVYATKALGEATTTQGLLMLLYGTDDGFHDEKSGLWKGDTPGLRASLSFVDAVFREELGPTRQMSFSPTARDKLVSELLPAGKVGIAVGEGSWTPKTWIEGGASPWPGWTRHIGVAAMPARHGPGRVSLSGGWMLSVGAHSAAPEAAFRFIAYATGRERALRYAVENAQIPVREDVLADPAYTEALPTNETFAKLLSVTEFRPTQAEYLMVSSRAQVAMEDVMTGKATPARAARTYADGLRDDLGEDRVVDRG</sequence>
<dbReference type="PANTHER" id="PTHR43649">
    <property type="entry name" value="ARABINOSE-BINDING PROTEIN-RELATED"/>
    <property type="match status" value="1"/>
</dbReference>
<protein>
    <submittedName>
        <fullName evidence="1">Extracellular solute-binding protein</fullName>
    </submittedName>
</protein>
<dbReference type="PROSITE" id="PS51318">
    <property type="entry name" value="TAT"/>
    <property type="match status" value="1"/>
</dbReference>
<dbReference type="EMBL" id="CP093846">
    <property type="protein sequence ID" value="UNT00066.1"/>
    <property type="molecule type" value="Genomic_DNA"/>
</dbReference>
<reference evidence="1 2" key="1">
    <citation type="journal article" date="2023" name="Microbiol. Spectr.">
        <title>Synergy between Genome Mining, Metabolomics, and Bioinformatics Uncovers Antibacterial Chlorinated Carbazole Alkaloids and Their Biosynthetic Gene Cluster from Streptomyces tubbatahanensis sp. nov., a Novel Actinomycete Isolated from Sulu Sea, Philippines.</title>
        <authorList>
            <person name="Tenebro C.P."/>
            <person name="Trono D.J.V.L."/>
            <person name="Balida L.A.P."/>
            <person name="Bayog L.K.A."/>
            <person name="Bruna J.R."/>
            <person name="Sabido E.M."/>
            <person name="Caspe D.P.C."/>
            <person name="de Los Santos E.L.C."/>
            <person name="Saludes J.P."/>
            <person name="Dalisay D.S."/>
        </authorList>
    </citation>
    <scope>NUCLEOTIDE SEQUENCE [LARGE SCALE GENOMIC DNA]</scope>
    <source>
        <strain evidence="1 2">DSD3025</strain>
    </source>
</reference>
<dbReference type="Proteomes" id="UP001202244">
    <property type="component" value="Chromosome"/>
</dbReference>
<name>A0ABY3XZT9_9ACTN</name>
<dbReference type="RefSeq" id="WP_242756110.1">
    <property type="nucleotide sequence ID" value="NZ_CP093846.1"/>
</dbReference>
<gene>
    <name evidence="1" type="ORF">MMF93_29120</name>
</gene>
<accession>A0ABY3XZT9</accession>
<dbReference type="Pfam" id="PF01547">
    <property type="entry name" value="SBP_bac_1"/>
    <property type="match status" value="1"/>
</dbReference>
<dbReference type="InterPro" id="IPR050490">
    <property type="entry name" value="Bact_solute-bd_prot1"/>
</dbReference>
<dbReference type="SUPFAM" id="SSF53850">
    <property type="entry name" value="Periplasmic binding protein-like II"/>
    <property type="match status" value="1"/>
</dbReference>
<dbReference type="InterPro" id="IPR006311">
    <property type="entry name" value="TAT_signal"/>
</dbReference>
<dbReference type="PANTHER" id="PTHR43649:SF14">
    <property type="entry name" value="BLR3389 PROTEIN"/>
    <property type="match status" value="1"/>
</dbReference>
<proteinExistence type="predicted"/>
<evidence type="ECO:0000313" key="1">
    <source>
        <dbReference type="EMBL" id="UNT00066.1"/>
    </source>
</evidence>
<organism evidence="1 2">
    <name type="scientific">Streptomyces tubbatahanensis</name>
    <dbReference type="NCBI Taxonomy" id="2923272"/>
    <lineage>
        <taxon>Bacteria</taxon>
        <taxon>Bacillati</taxon>
        <taxon>Actinomycetota</taxon>
        <taxon>Actinomycetes</taxon>
        <taxon>Kitasatosporales</taxon>
        <taxon>Streptomycetaceae</taxon>
        <taxon>Streptomyces</taxon>
    </lineage>
</organism>
<keyword evidence="2" id="KW-1185">Reference proteome</keyword>
<evidence type="ECO:0000313" key="2">
    <source>
        <dbReference type="Proteomes" id="UP001202244"/>
    </source>
</evidence>